<organism evidence="3 4">
    <name type="scientific">Pseudovibrio axinellae</name>
    <dbReference type="NCBI Taxonomy" id="989403"/>
    <lineage>
        <taxon>Bacteria</taxon>
        <taxon>Pseudomonadati</taxon>
        <taxon>Pseudomonadota</taxon>
        <taxon>Alphaproteobacteria</taxon>
        <taxon>Hyphomicrobiales</taxon>
        <taxon>Stappiaceae</taxon>
        <taxon>Pseudovibrio</taxon>
    </lineage>
</organism>
<reference evidence="3 4" key="1">
    <citation type="journal article" date="2016" name="Front. Microbiol.">
        <title>Comparative Genomic Analysis Reveals a Diverse Repertoire of Genes Involved in Prokaryote-Eukaryote Interactions within the Pseudovibrio Genus.</title>
        <authorList>
            <person name="Romano S."/>
            <person name="Fernandez-Guerra A."/>
            <person name="Reen F.J."/>
            <person name="Glockner F.O."/>
            <person name="Crowley S.P."/>
            <person name="O'Sullivan O."/>
            <person name="Cotter P.D."/>
            <person name="Adams C."/>
            <person name="Dobson A.D."/>
            <person name="O'Gara F."/>
        </authorList>
    </citation>
    <scope>NUCLEOTIDE SEQUENCE [LARGE SCALE GENOMIC DNA]</scope>
    <source>
        <strain evidence="3 4">Ad2</strain>
    </source>
</reference>
<dbReference type="InterPro" id="IPR040853">
    <property type="entry name" value="RapA2_cadherin-like"/>
</dbReference>
<dbReference type="PROSITE" id="PS50268">
    <property type="entry name" value="CADHERIN_2"/>
    <property type="match status" value="1"/>
</dbReference>
<dbReference type="NCBIfam" id="NF012211">
    <property type="entry name" value="tand_rpt_95"/>
    <property type="match status" value="1"/>
</dbReference>
<dbReference type="InterPro" id="IPR015919">
    <property type="entry name" value="Cadherin-like_sf"/>
</dbReference>
<evidence type="ECO:0000313" key="4">
    <source>
        <dbReference type="Proteomes" id="UP000076577"/>
    </source>
</evidence>
<dbReference type="Pfam" id="PF17803">
    <property type="entry name" value="Cadherin_4"/>
    <property type="match status" value="2"/>
</dbReference>
<dbReference type="InterPro" id="IPR010221">
    <property type="entry name" value="VCBS_dom"/>
</dbReference>
<dbReference type="Proteomes" id="UP000076577">
    <property type="component" value="Unassembled WGS sequence"/>
</dbReference>
<dbReference type="Gene3D" id="2.60.40.10">
    <property type="entry name" value="Immunoglobulins"/>
    <property type="match status" value="8"/>
</dbReference>
<feature type="region of interest" description="Disordered" evidence="1">
    <location>
        <begin position="1220"/>
        <end position="1262"/>
    </location>
</feature>
<dbReference type="GO" id="GO:0007156">
    <property type="term" value="P:homophilic cell adhesion via plasma membrane adhesion molecules"/>
    <property type="evidence" value="ECO:0007669"/>
    <property type="project" value="InterPro"/>
</dbReference>
<evidence type="ECO:0000259" key="2">
    <source>
        <dbReference type="PROSITE" id="PS50268"/>
    </source>
</evidence>
<dbReference type="NCBIfam" id="TIGR01965">
    <property type="entry name" value="VCBS_repeat"/>
    <property type="match status" value="7"/>
</dbReference>
<dbReference type="Pfam" id="PF17892">
    <property type="entry name" value="Cadherin_5"/>
    <property type="match status" value="2"/>
</dbReference>
<sequence>MQSGKEDTTQTLTSTRLLANTVDVDANDAGKLTIENLHADHGSIRDNQDGTYTFTPEKDYSGQVNFGFEVHDGHGGVTHTGATTTLAAVRDKAIITGTDTGSATEDKVPGRIVINGDLDISDPDGASQERFQFSQIGEHALSDPFGGHLRIDASGSWSYWVDNNKPQIQQLAAGQEGHATYQVSSADGTTHQIQITIHGTNDAPVLSAATASATEGGTPISGQMSATDVDNAQSSLQYSTTAQIDGFQINANGHYQFDPSNAAYNSLAEGALKTITIPVTVTDGDGGQAQQNLTISLAGTNDRPVVTATSGAPVDMGEVTDGLTKTFSQTELLGLAGATDPDHDHLSVSQVSVDAQYGSFAQGSSGEWVFTPAHGKTLTDVPVTMTIGDGHETTSAHGVLDVKHIPLAVSSISQDTGASHTDFITTDNTLIYKGTGTPGHEITLLYGHNPSATVDASGHWTIDASNFNLLTGDHNFRFYDLQARNLITQKVFIAHDKPVLVINNVGGDNLIDSGEHAKPLLISGETANALDGSTVDLEIAGTHYTGTVKANHWQVNVPGHDIAALSDQNLLVHGTLNTVAGMTATAQHHFVIAANPLTMQSSASLKEDASITAMGQVFPGQQVGHVDQPGTYVGNYGELTVYADGSYNYHLNNGDKAIQGLKTGEGLQENFLLPVTETSGQKHSAVLAIKVAGTDDNPSISGTLESERAIKQGAGTHLHAEGDLFVTDADKNDHLSVTVNGQSWVPGTAANIDTDIGRLVIEQNGHWTYELMHGGPKQQAFIASASSGGHPSEKFEIIATDGDGHQTRQHLLVTMAPDSTDYTLRGTLRAAATEDKVTSVSGHLDPVSGVGVLDETHHYTWSVDPNVNGSHGTFTVDDQGNWHYALNNSETAIQSLKYGDIIQDHATIQATDSHGKLISRDVTVDIMGSNDIAVISGHHTASIKEDDKQAVTGQLVGSDADSGETVAFQSQHAVSGTYGHFEIDASGAWSYQLDNHNLDTQHLSGGQIETDTFLVTAHSTDGTVLHQQITVNVSGHEDHPVISGAASGSVTEDALRDTISGHLTATDADTGDKPTFVEQTHVSGSYGDFSIDEHGAWYYQLDNSLATMQGLDHGDTAHESFQVAVHTADGETQTHTVQIEVHGTDEGLHLPPPPPPIASDEPIIGEDQQVDDDALRPYLTAVGAMQSQTGTPLNLEGSTYLNAVGVDHVQPLTFDVPEEVLTGSDEDMHSVDPQSDIHSQMDPPDTFDDIQPTDPMDESGSN</sequence>
<protein>
    <submittedName>
        <fullName evidence="3">Cadherin domain protein</fullName>
    </submittedName>
</protein>
<dbReference type="GO" id="GO:0016020">
    <property type="term" value="C:membrane"/>
    <property type="evidence" value="ECO:0007669"/>
    <property type="project" value="InterPro"/>
</dbReference>
<name>A0A165WXQ6_9HYPH</name>
<dbReference type="EMBL" id="LMCB01000041">
    <property type="protein sequence ID" value="KZL17017.1"/>
    <property type="molecule type" value="Genomic_DNA"/>
</dbReference>
<comment type="caution">
    <text evidence="3">The sequence shown here is derived from an EMBL/GenBank/DDBJ whole genome shotgun (WGS) entry which is preliminary data.</text>
</comment>
<dbReference type="GO" id="GO:0005509">
    <property type="term" value="F:calcium ion binding"/>
    <property type="evidence" value="ECO:0007669"/>
    <property type="project" value="InterPro"/>
</dbReference>
<proteinExistence type="predicted"/>
<evidence type="ECO:0000256" key="1">
    <source>
        <dbReference type="SAM" id="MobiDB-lite"/>
    </source>
</evidence>
<dbReference type="InterPro" id="IPR041690">
    <property type="entry name" value="Cadherin_5"/>
</dbReference>
<gene>
    <name evidence="3" type="ORF">PsAD2_03266</name>
</gene>
<dbReference type="PATRIC" id="fig|989403.3.peg.3504"/>
<dbReference type="InterPro" id="IPR002126">
    <property type="entry name" value="Cadherin-like_dom"/>
</dbReference>
<accession>A0A165WXQ6</accession>
<feature type="domain" description="Cadherin" evidence="2">
    <location>
        <begin position="1042"/>
        <end position="1157"/>
    </location>
</feature>
<dbReference type="STRING" id="989403.SAMN05421798_1341"/>
<dbReference type="AlphaFoldDB" id="A0A165WXQ6"/>
<dbReference type="InterPro" id="IPR013783">
    <property type="entry name" value="Ig-like_fold"/>
</dbReference>
<evidence type="ECO:0000313" key="3">
    <source>
        <dbReference type="EMBL" id="KZL17017.1"/>
    </source>
</evidence>
<dbReference type="SUPFAM" id="SSF49313">
    <property type="entry name" value="Cadherin-like"/>
    <property type="match status" value="1"/>
</dbReference>
<keyword evidence="4" id="KW-1185">Reference proteome</keyword>
<dbReference type="Pfam" id="PF17963">
    <property type="entry name" value="Big_9"/>
    <property type="match status" value="1"/>
</dbReference>
<dbReference type="CDD" id="cd11304">
    <property type="entry name" value="Cadherin_repeat"/>
    <property type="match status" value="1"/>
</dbReference>
<dbReference type="NCBIfam" id="NF033510">
    <property type="entry name" value="Ca_tandemer"/>
    <property type="match status" value="1"/>
</dbReference>